<evidence type="ECO:0000313" key="2">
    <source>
        <dbReference type="Proteomes" id="UP000231259"/>
    </source>
</evidence>
<reference evidence="1 2" key="1">
    <citation type="submission" date="2013-09" db="EMBL/GenBank/DDBJ databases">
        <title>Genome sequencing of Phaeobacter antarcticus sp. nov. SM1211.</title>
        <authorList>
            <person name="Zhang X.-Y."/>
            <person name="Liu C."/>
            <person name="Chen X.-L."/>
            <person name="Xie B.-B."/>
            <person name="Qin Q.-L."/>
            <person name="Rong J.-C."/>
            <person name="Zhang Y.-Z."/>
        </authorList>
    </citation>
    <scope>NUCLEOTIDE SEQUENCE [LARGE SCALE GENOMIC DNA]</scope>
    <source>
        <strain evidence="1 2">SM1211</strain>
    </source>
</reference>
<accession>A0A2G8RDD3</accession>
<organism evidence="1 2">
    <name type="scientific">Puniceibacterium antarcticum</name>
    <dbReference type="NCBI Taxonomy" id="1206336"/>
    <lineage>
        <taxon>Bacteria</taxon>
        <taxon>Pseudomonadati</taxon>
        <taxon>Pseudomonadota</taxon>
        <taxon>Alphaproteobacteria</taxon>
        <taxon>Rhodobacterales</taxon>
        <taxon>Paracoccaceae</taxon>
        <taxon>Puniceibacterium</taxon>
    </lineage>
</organism>
<sequence length="47" mass="5271">MRGTLTGIVEETPEFNNRRLLGPIGKIPQAEAEENFDAQRDVLEMLA</sequence>
<gene>
    <name evidence="1" type="ORF">P775_13620</name>
</gene>
<comment type="caution">
    <text evidence="1">The sequence shown here is derived from an EMBL/GenBank/DDBJ whole genome shotgun (WGS) entry which is preliminary data.</text>
</comment>
<keyword evidence="2" id="KW-1185">Reference proteome</keyword>
<dbReference type="AlphaFoldDB" id="A0A2G8RDD3"/>
<dbReference type="RefSeq" id="WP_180287430.1">
    <property type="nucleotide sequence ID" value="NZ_AWWI01000096.1"/>
</dbReference>
<protein>
    <submittedName>
        <fullName evidence="1">Uncharacterized protein</fullName>
    </submittedName>
</protein>
<proteinExistence type="predicted"/>
<name>A0A2G8RDD3_9RHOB</name>
<dbReference type="Proteomes" id="UP000231259">
    <property type="component" value="Unassembled WGS sequence"/>
</dbReference>
<dbReference type="EMBL" id="AWWI01000096">
    <property type="protein sequence ID" value="PIL19557.1"/>
    <property type="molecule type" value="Genomic_DNA"/>
</dbReference>
<evidence type="ECO:0000313" key="1">
    <source>
        <dbReference type="EMBL" id="PIL19557.1"/>
    </source>
</evidence>